<dbReference type="STRING" id="30732.ENSOMEP00000032196"/>
<dbReference type="PANTHER" id="PTHR46599:SF6">
    <property type="entry name" value="DUAL SPECIFICITY PHOSPHATASE 26"/>
    <property type="match status" value="1"/>
</dbReference>
<evidence type="ECO:0000313" key="2">
    <source>
        <dbReference type="Ensembl" id="ENSOMEP00000032196.1"/>
    </source>
</evidence>
<dbReference type="Pfam" id="PF13843">
    <property type="entry name" value="DDE_Tnp_1_7"/>
    <property type="match status" value="1"/>
</dbReference>
<feature type="domain" description="PiggyBac transposable element-derived protein" evidence="1">
    <location>
        <begin position="117"/>
        <end position="446"/>
    </location>
</feature>
<dbReference type="PANTHER" id="PTHR46599">
    <property type="entry name" value="PIGGYBAC TRANSPOSABLE ELEMENT-DERIVED PROTEIN 4"/>
    <property type="match status" value="1"/>
</dbReference>
<keyword evidence="3" id="KW-1185">Reference proteome</keyword>
<dbReference type="Proteomes" id="UP000261560">
    <property type="component" value="Unplaced"/>
</dbReference>
<dbReference type="InterPro" id="IPR011011">
    <property type="entry name" value="Znf_FYVE_PHD"/>
</dbReference>
<reference evidence="2" key="1">
    <citation type="submission" date="2025-08" db="UniProtKB">
        <authorList>
            <consortium name="Ensembl"/>
        </authorList>
    </citation>
    <scope>IDENTIFICATION</scope>
</reference>
<dbReference type="GeneTree" id="ENSGT00510000049866"/>
<sequence length="572" mass="64921">ETSGLQELVPLLDMGLKHRALHGMLANPDVAPFEVIDKPDEVQNWVLIDHLMVIHKVRECDYMESDVYPDTFSSKNGEIVWSIAERNELRCLRSSPHQPVGPTLEAREGARDILSSFLLFFTSNVERLILLASNHQSAGSASKPMDEIDLRAYVGLLILAGVYRSRGEALASLWEPECGRAIFRATMSLKTFYRRSVMLRFDDRETRASRSATDKLAAFREFLFSHIDNLLSFLFQLLFSGRCSFKQYIPNKPAKYGLKLWVACDARTSYAWRVQPYMGKPTSGGREKNLGSRVVLDLVQGLEHRHVTCDNFFTSYPLATELLKHNNTLLGTIRSNKPELPPELTSVRGREVFSSRFAFTDVATLVSYVPRKNRNVLLLSTRHSTVEICHERKNKKPRIILDYNGTKGGVDNLDKLLATYSCRRMTKRWPMAMFHNVIDVSAYNAYVIWRETHPDWMPGKRNRRRLFLEQLGKDLIRPLILRRKGVPRTKDAYDLMVSMRGDSRIAADGKRKRCQICPRSKDAKTRTSCKGCGKYICGGCTVPLCPVCSERGDGDSDSDPAVTACGVKRSNL</sequence>
<evidence type="ECO:0000259" key="1">
    <source>
        <dbReference type="Pfam" id="PF13843"/>
    </source>
</evidence>
<proteinExistence type="predicted"/>
<dbReference type="InterPro" id="IPR029526">
    <property type="entry name" value="PGBD"/>
</dbReference>
<name>A0A3B3DQJ5_ORYME</name>
<organism evidence="2 3">
    <name type="scientific">Oryzias melastigma</name>
    <name type="common">Marine medaka</name>
    <dbReference type="NCBI Taxonomy" id="30732"/>
    <lineage>
        <taxon>Eukaryota</taxon>
        <taxon>Metazoa</taxon>
        <taxon>Chordata</taxon>
        <taxon>Craniata</taxon>
        <taxon>Vertebrata</taxon>
        <taxon>Euteleostomi</taxon>
        <taxon>Actinopterygii</taxon>
        <taxon>Neopterygii</taxon>
        <taxon>Teleostei</taxon>
        <taxon>Neoteleostei</taxon>
        <taxon>Acanthomorphata</taxon>
        <taxon>Ovalentaria</taxon>
        <taxon>Atherinomorphae</taxon>
        <taxon>Beloniformes</taxon>
        <taxon>Adrianichthyidae</taxon>
        <taxon>Oryziinae</taxon>
        <taxon>Oryzias</taxon>
    </lineage>
</organism>
<dbReference type="Ensembl" id="ENSOMET00000024182.1">
    <property type="protein sequence ID" value="ENSOMEP00000032196.1"/>
    <property type="gene ID" value="ENSOMEG00000017494.1"/>
</dbReference>
<protein>
    <recommendedName>
        <fullName evidence="1">PiggyBac transposable element-derived protein domain-containing protein</fullName>
    </recommendedName>
</protein>
<reference evidence="2" key="2">
    <citation type="submission" date="2025-09" db="UniProtKB">
        <authorList>
            <consortium name="Ensembl"/>
        </authorList>
    </citation>
    <scope>IDENTIFICATION</scope>
</reference>
<dbReference type="SUPFAM" id="SSF57903">
    <property type="entry name" value="FYVE/PHD zinc finger"/>
    <property type="match status" value="1"/>
</dbReference>
<dbReference type="PaxDb" id="30732-ENSOMEP00000032196"/>
<evidence type="ECO:0000313" key="3">
    <source>
        <dbReference type="Proteomes" id="UP000261560"/>
    </source>
</evidence>
<dbReference type="AlphaFoldDB" id="A0A3B3DQJ5"/>
<dbReference type="OMA" id="VMRLQIC"/>
<accession>A0A3B3DQJ5</accession>